<evidence type="ECO:0000313" key="2">
    <source>
        <dbReference type="EMBL" id="DAE17591.1"/>
    </source>
</evidence>
<sequence>MKVKLLKCGEVKEFNDSYAARLIEQGKAVLPSEEPKEKTADPAKKAAQTKKETDSKTTQKG</sequence>
<dbReference type="EMBL" id="BK015642">
    <property type="protein sequence ID" value="DAE17591.1"/>
    <property type="molecule type" value="Genomic_DNA"/>
</dbReference>
<evidence type="ECO:0000256" key="1">
    <source>
        <dbReference type="SAM" id="MobiDB-lite"/>
    </source>
</evidence>
<name>A0A8S5QEA4_9CAUD</name>
<proteinExistence type="predicted"/>
<feature type="compositionally biased region" description="Basic and acidic residues" evidence="1">
    <location>
        <begin position="33"/>
        <end position="61"/>
    </location>
</feature>
<accession>A0A8S5QEA4</accession>
<keyword evidence="2" id="KW-0689">Ribosomal protein</keyword>
<dbReference type="Pfam" id="PF23976">
    <property type="entry name" value="DUF7302"/>
    <property type="match status" value="1"/>
</dbReference>
<keyword evidence="2" id="KW-0687">Ribonucleoprotein</keyword>
<feature type="region of interest" description="Disordered" evidence="1">
    <location>
        <begin position="28"/>
        <end position="61"/>
    </location>
</feature>
<reference evidence="2" key="1">
    <citation type="journal article" date="2021" name="Proc. Natl. Acad. Sci. U.S.A.">
        <title>A Catalog of Tens of Thousands of Viruses from Human Metagenomes Reveals Hidden Associations with Chronic Diseases.</title>
        <authorList>
            <person name="Tisza M.J."/>
            <person name="Buck C.B."/>
        </authorList>
    </citation>
    <scope>NUCLEOTIDE SEQUENCE</scope>
    <source>
        <strain evidence="2">CtqPn17</strain>
    </source>
</reference>
<dbReference type="InterPro" id="IPR055726">
    <property type="entry name" value="DUF7302"/>
</dbReference>
<organism evidence="2">
    <name type="scientific">Caudovirales sp. ctqPn17</name>
    <dbReference type="NCBI Taxonomy" id="2825772"/>
    <lineage>
        <taxon>Viruses</taxon>
        <taxon>Duplodnaviria</taxon>
        <taxon>Heunggongvirae</taxon>
        <taxon>Uroviricota</taxon>
        <taxon>Caudoviricetes</taxon>
    </lineage>
</organism>
<protein>
    <submittedName>
        <fullName evidence="2">Ribosomal protein L9</fullName>
    </submittedName>
</protein>